<feature type="coiled-coil region" evidence="11">
    <location>
        <begin position="747"/>
        <end position="777"/>
    </location>
</feature>
<reference evidence="17" key="1">
    <citation type="journal article" date="2017" name="Front. Cell. Infect. Microbiol.">
        <title>The Distinct Transcriptional Response of the Midgut of Amblyomma sculptum and Amblyomma aureolatum Ticks to Rickettsia rickettsii Correlates to Their Differences in Susceptibility to Infection.</title>
        <authorList>
            <person name="Martins L.A."/>
            <person name="Galletti M.F.B.M."/>
            <person name="Ribeiro J.M."/>
            <person name="Fujita A."/>
            <person name="Costa F.B."/>
            <person name="Labruna M.B."/>
            <person name="Daffre S."/>
            <person name="Fogaca A.C."/>
        </authorList>
    </citation>
    <scope>NUCLEOTIDE SEQUENCE</scope>
</reference>
<dbReference type="Pfam" id="PF13499">
    <property type="entry name" value="EF-hand_7"/>
    <property type="match status" value="1"/>
</dbReference>
<feature type="domain" description="EF-hand" evidence="15">
    <location>
        <begin position="4588"/>
        <end position="4623"/>
    </location>
</feature>
<dbReference type="Gene3D" id="3.30.920.20">
    <property type="entry name" value="Gas2-like domain"/>
    <property type="match status" value="1"/>
</dbReference>
<keyword evidence="7" id="KW-0106">Calcium</keyword>
<evidence type="ECO:0000256" key="2">
    <source>
        <dbReference type="ARBA" id="ARBA00022443"/>
    </source>
</evidence>
<evidence type="ECO:0000256" key="3">
    <source>
        <dbReference type="ARBA" id="ARBA00022490"/>
    </source>
</evidence>
<dbReference type="PANTHER" id="PTHR23169">
    <property type="entry name" value="ENVOPLAKIN"/>
    <property type="match status" value="1"/>
</dbReference>
<dbReference type="GO" id="GO:0042060">
    <property type="term" value="P:wound healing"/>
    <property type="evidence" value="ECO:0007669"/>
    <property type="project" value="TreeGrafter"/>
</dbReference>
<feature type="domain" description="EF-hand" evidence="15">
    <location>
        <begin position="4624"/>
        <end position="4659"/>
    </location>
</feature>
<dbReference type="PANTHER" id="PTHR23169:SF23">
    <property type="entry name" value="SHORT STOP, ISOFORM H"/>
    <property type="match status" value="1"/>
</dbReference>
<dbReference type="EMBL" id="GFAC01001263">
    <property type="protein sequence ID" value="JAT97925.1"/>
    <property type="molecule type" value="mRNA"/>
</dbReference>
<dbReference type="GO" id="GO:0031122">
    <property type="term" value="P:cytoplasmic microtubule organization"/>
    <property type="evidence" value="ECO:0007669"/>
    <property type="project" value="TreeGrafter"/>
</dbReference>
<feature type="coiled-coil region" evidence="11">
    <location>
        <begin position="3026"/>
        <end position="3093"/>
    </location>
</feature>
<evidence type="ECO:0000259" key="16">
    <source>
        <dbReference type="PROSITE" id="PS51460"/>
    </source>
</evidence>
<dbReference type="InterPro" id="IPR001715">
    <property type="entry name" value="CH_dom"/>
</dbReference>
<keyword evidence="11" id="KW-0175">Coiled coil</keyword>
<keyword evidence="5" id="KW-0493">Microtubule</keyword>
<dbReference type="InterPro" id="IPR041615">
    <property type="entry name" value="Desmoplakin_SH3"/>
</dbReference>
<dbReference type="FunFam" id="1.20.58.60:FF:000053">
    <property type="entry name" value="Short stop, isoform K"/>
    <property type="match status" value="1"/>
</dbReference>
<dbReference type="Gene3D" id="1.20.58.1060">
    <property type="match status" value="1"/>
</dbReference>
<dbReference type="FunFam" id="1.20.58.60:FF:000001">
    <property type="entry name" value="Microtubule-actin cross-linking factor 1"/>
    <property type="match status" value="4"/>
</dbReference>
<feature type="region of interest" description="Disordered" evidence="12">
    <location>
        <begin position="1847"/>
        <end position="1877"/>
    </location>
</feature>
<dbReference type="GO" id="GO:0030056">
    <property type="term" value="C:hemidesmosome"/>
    <property type="evidence" value="ECO:0007669"/>
    <property type="project" value="TreeGrafter"/>
</dbReference>
<evidence type="ECO:0000256" key="7">
    <source>
        <dbReference type="ARBA" id="ARBA00022837"/>
    </source>
</evidence>
<dbReference type="Pfam" id="PF02187">
    <property type="entry name" value="GAS2"/>
    <property type="match status" value="1"/>
</dbReference>
<keyword evidence="3" id="KW-0963">Cytoplasm</keyword>
<keyword evidence="6" id="KW-0677">Repeat</keyword>
<dbReference type="Pfam" id="PF00307">
    <property type="entry name" value="CH"/>
    <property type="match status" value="2"/>
</dbReference>
<feature type="non-terminal residue" evidence="17">
    <location>
        <position position="1"/>
    </location>
</feature>
<feature type="coiled-coil region" evidence="11">
    <location>
        <begin position="1318"/>
        <end position="1373"/>
    </location>
</feature>
<dbReference type="Pfam" id="PF00435">
    <property type="entry name" value="Spectrin"/>
    <property type="match status" value="21"/>
</dbReference>
<evidence type="ECO:0000259" key="14">
    <source>
        <dbReference type="PROSITE" id="PS50021"/>
    </source>
</evidence>
<dbReference type="Gene3D" id="2.30.30.40">
    <property type="entry name" value="SH3 Domains"/>
    <property type="match status" value="1"/>
</dbReference>
<dbReference type="GO" id="GO:0003779">
    <property type="term" value="F:actin binding"/>
    <property type="evidence" value="ECO:0007669"/>
    <property type="project" value="UniProtKB-KW"/>
</dbReference>
<keyword evidence="8" id="KW-0009">Actin-binding</keyword>
<dbReference type="InterPro" id="IPR018159">
    <property type="entry name" value="Spectrin/alpha-actinin"/>
</dbReference>
<evidence type="ECO:0000256" key="1">
    <source>
        <dbReference type="ARBA" id="ARBA00004245"/>
    </source>
</evidence>
<dbReference type="InterPro" id="IPR003108">
    <property type="entry name" value="GAR_dom"/>
</dbReference>
<dbReference type="FunFam" id="1.10.418.10:FF:000048">
    <property type="entry name" value="Short stop, isoform B"/>
    <property type="match status" value="1"/>
</dbReference>
<feature type="domain" description="SH3" evidence="13">
    <location>
        <begin position="792"/>
        <end position="849"/>
    </location>
</feature>
<dbReference type="GO" id="GO:0005509">
    <property type="term" value="F:calcium ion binding"/>
    <property type="evidence" value="ECO:0007669"/>
    <property type="project" value="InterPro"/>
</dbReference>
<dbReference type="SMART" id="SM00243">
    <property type="entry name" value="GAS2"/>
    <property type="match status" value="1"/>
</dbReference>
<evidence type="ECO:0000313" key="17">
    <source>
        <dbReference type="EMBL" id="JAT97925.1"/>
    </source>
</evidence>
<dbReference type="GO" id="GO:0005882">
    <property type="term" value="C:intermediate filament"/>
    <property type="evidence" value="ECO:0007669"/>
    <property type="project" value="TreeGrafter"/>
</dbReference>
<dbReference type="CDD" id="cd00051">
    <property type="entry name" value="EFh"/>
    <property type="match status" value="1"/>
</dbReference>
<feature type="coiled-coil region" evidence="11">
    <location>
        <begin position="1941"/>
        <end position="1978"/>
    </location>
</feature>
<dbReference type="InterPro" id="IPR018247">
    <property type="entry name" value="EF_Hand_1_Ca_BS"/>
</dbReference>
<dbReference type="InterPro" id="IPR043197">
    <property type="entry name" value="Plakin"/>
</dbReference>
<dbReference type="CDD" id="cd21188">
    <property type="entry name" value="CH_PLEC-like_rpt1"/>
    <property type="match status" value="1"/>
</dbReference>
<dbReference type="SMART" id="SM00054">
    <property type="entry name" value="EFh"/>
    <property type="match status" value="2"/>
</dbReference>
<comment type="subcellular location">
    <subcellularLocation>
        <location evidence="1">Cytoplasm</location>
        <location evidence="1">Cytoskeleton</location>
    </subcellularLocation>
</comment>
<keyword evidence="9" id="KW-0206">Cytoskeleton</keyword>
<evidence type="ECO:0000256" key="10">
    <source>
        <dbReference type="PROSITE-ProRule" id="PRU00192"/>
    </source>
</evidence>
<sequence length="4834" mass="554856">PLSILQLDPADRAVLRIADERDAIQKKTFTKWVNKHLIKANKRVDDLFVDLQDGHGLLSLLEVLSGETLPREKGRMRFHMLQNVQTALNFLRYRKVKLVNIRAEDIVDGNPKLTLGLIWTIILHFQISDITFTQNNESLTAKEALLRWAQRTTDRYPGVKVRDFTSSWRDGLAFNAIIHRNRPDLVDFRSCRTRTVRENLDVAFSVAERELGVTRLLDPEDVDTPQPDEKSLITYISSLYDVFPEPASHHPFAEDEKLRKAEEYRELSSSLHSWLRQSTTTLQSRSFPPTLSEVKQLQTENVRFRQEEVPPRQQDKQRLHKLWRDEVHSLVREQRLHVDADLTPDNLEASWQRMLTAHADRDRALRDEAARLERLQRLAEKVHRDAKSCDNRLDDVERRIAEEEPRLGRLHPADAKRVCDQVERDLRHIEDALKALFRDVQLLFDGRYHRASELHKLVQKLHERWSNLRLAYQQRLLAPLTSKQYKLEERKVTKQRQVISESRLVETHEYLKFLQSCLDWVQEKLRQLEAADWGCEVPAVQVALERHQADHRLIDQFQKNVDMCISRQGHFEEGSEERAQYQKQLAQLERAYSELLVLSNKRLSDLDALLEFAQSAATELRWLSERQQPEVMRDWSSPTLNLVELEQHQGTLTAEVEARESAFNATLDQGSSLVRQQHPAARAIEAQLSALQAQWAWLLELLRALEAHLRHAAHYHQFFKEARECEQWLQRGEERLNTTFSRPSFSLEEGERLLQQMQELREDLARYAGIVNALLERSRQVLPLKQRRAPLPRPLRVTAVCSYSQLNMTVARGEQCWLHDNTQRDRWKVANSKGHEGQVPGVCFMIPPPNPEAIELAESLKRKYDLVVKLWTKKQHKLRLNMIFATIKIVKAWDLKTFRAMEPSQRESIIRALNEDAEKLLAEGDPTDPDMRRLREEIRLCNKLFEDLLAKLREEEAEKSPESPSRRFADLSARLEKQLQEKERTLNARVQAPIPRDVDSLDALVVQHKEFEEGLQDLEPQVAEMRVAFKQMTKKTPTTQDRHDGVVRLWDRIWNLSHLYVERLKAVEIANHGLSEATTFVSSVEEQLAAQGSMPEEQNALRQTHEDLVALQLELQQQQPQLDRLAEDVASVRKVTERSRPSAYSHPDVRKLEDDLRKVVRRWDNAANQLAERLRSCEAASELLRAYRNKMDEERHWASQATVRVNAVKTARPSVDRQQALAAAQERCKTCDDEITELSSWIEEIELRLANLGTVSEDVDSLQQQLATAKSLREELELKQPRVLSLYDEVRQLSTNELLSREEVDALQRPLAQCRGRLELCQERSERLVRRLTAALEELLKYTGEMQVFRTWLDNSRKVLARHEELLDDIRNVADNADHYRAFSSDVIAHQADLRFITMAAQRFVDESKEYLRTLNDHRTSLPQRLSHLEPSESEVRSQVSHVSTEYQNLLSRVNKLGDQFSGLTERKRAYHEAMERATAWLNEAQRGAKRLLEEPTAAEPPAIQEQLERVRAFHLEAVGQGRLIETAKQAAQALPPSGGPAVEDAVRNLEEVYQQMLSLVSERSKQLQTALVQSQDIADGLDRVLRLLDELEATQRGQSAKLASLVRERLDEQIHEHRVLRSEIDGQRPAIDALNSSARDLPGNARLAKKVEAKLKDINNRFEKILDKSTRRGELLDEVSSCLDQFNSMANRFEEWLASVLQAVEGEEQPRLEHAMNQRNLRKDEFEDLLRAGRALCAKRDVTDTGPVRDKVKQLEQQWKELGELLSERERQGRQRSEQGAAYETLRQQVLSWLQTTEGRLEALGPLALDRDILRRQAAEIKPLVKEHAEYASTMDRVNELGRSYDALRVDSRSRPPARKGGSPHKEPYANGASTHDLSPVQQQLSEMNHRYHLLGVRLSDRQQEADSLSEELRTCTEAIRTLVTFLKSRSVPRDLPSSRELADQQLSQLRELQTELQERQLEVDRARLQAHELLRRRPQAPGADALQTQLDELLSRWQGLQGALRSRLLLIQLLKEFQDTHDLLNNWLVQKDKMFQVLGPIATEPRLVAAQTQQVLCMRDELTSQEPLLRRLTTCGQELLNQLDDKDGPTGRRLREQLDSIRRHWAEMVSRLEERERALGAATGASAEFQAALARLLDSLQGVGDDFERLSEAGDCEAQLRHLAALEERLEAQRPPLAEAEARAENLCELLSDAASRSEVRARLGSAQKLYNGLSRKINNRKAELESSLKEDRGFFSNCDSIQEWLRSIQLSLLPDLKISADTDILHKQVTEFEPAYKSLLDKEHEVHLVLSKGADMVTRMSRKQEAQQLRTRLDGLRRSWDQLRKEATDRHTRLQRAFENCKKFNATFNKFGPWLQSAEGRLSSLVLTNYQRTEVERQAKELQTFKNDLSRHSQEYDTVRNLGETFLAGCDVDKEGVKKDLDTLRSRWEKLNQSVSERSRQLDEVTGKLCEFQEKAGELGHGLQRLEDKLASHDALGEAARNPRLLDRLQGMAREADELRRGLDRLRAFTDTWLASAPADCDTSHVRGQLDALVRRHQQLANDLQDRCGQLEAAGTVVAQYHAKVKTAQQDLSGLEEELESMGPIARDIKTVRTQIDQVKSFQGRLSSAAHEVDNAEHECQELISQGYTQDAKGARSQVESLRRQLSRLEERARGRHTSLEAMLAKLEKFYEDLHSTQRRVGSALGEEHTFRPVAADVESLRSQQEQFKQFRKNHVEPLGREVDGVNRAGNALIQSASPGVNTTVLERDIDKLNDEWNQLKEKVGERERLLEGALLQSGKFQEALAGVARWLEDTEELVANQRPPSADYKVLKAQLQEQKFLNKLLLDRQGSMGSLQAMGSEVMRHLSPADKSHVQAQLHDLSQRFDRLTRGAQERTAALERTLPVARSFQEQLSPLVEWLEQTERRLTAMSTLPTDADRLAQRAQEHRDLHRDVLGHKRAFEALTETAQQLMSLVGDDEAQAVVDSLQELTDRYARLVGDSERLEQLLAEARAGAGAFALAFEDLLVWIGEMESRLARYQVLSVYVEKLQEQFDELNELSEEVSDHQKQVDELSVSGQELMRHASGNDAIQLKDRLDSLQLRYSDLAQRASERLRQAREALPVAQSFHSAHERLIRWMDDAETQLRALEAAALTAQESTMQRLEQELQEMRGVLEVVNHLGPQLCQRSPGEGAGVVESMVSRANRRFDAICEQIQRRAERLELSRQRSLEVTGDLEDLLDWFHEVERQLADAQPIVAEPDTLATMLREQKALSEEVSSQKGRVRDVLSAAKKVAREWPAEDQAAVRDRAEELRALSIRVAEACAERLAALEQALPLAEHLLEAHSELVAWLDEAESEAERLAAPAAPHPAHIQRQQERNRALLQALAEHKPLLDRLNKAGTALAKLCRPPDAHKVQRLLSSDNERYNALRKLLRDQQNLLEEAMQSTSQFADKLDGMLSALASTADQLNNAEPISAHPERIQEQISDNQAVVSDLGKKSPALEAVQKAAREVIAKAGGDQEPSVRDIRQKLERLNGLWEAVQQAARTRGHSLESALAVAERFWEELNAVMRALRDLQENLDSQEPPAVEPQAIHQQQEVLHEIKQEMDQTRPEVDQCRQAGQDLMQLCGEPDRPEVKRHIEDLDSAWENVTTLYAKREQNLIDALDKAMGFHDTLQSLLEFLDTAEQKYANLGPVAADIDAVKAQIGQLRDFKREVDPHMVEVESLNRQAKELSEQTSSEQARALRQPLDEINRRWTALLRGLVERQRELENALLRLGQFQHALGELLVWMARTERALDECRPVAGDAQVIEVELAKHKVLMNDIQAHQSSVDTLNRAGHQLIEADRHSEDASVTQTKLADLNRRWKALQDKAAQRQQQLEAALREAQAFNQEIQDLLMWLSDIDGQLASSKPVGGLPETAREQLNRFMELYNELDSNRHRVESVLQQGQEYTRAAEGSTGLQHSLRTLKQRWDNVLTRANDRKIKLEIALKEATEFHESLQEFVEWLTHAEKSLAGLRPVSRILENVLSQIEEHKSFQKDVGAHRETMLQLDKKGTHLKYFSQKQDVILIKNLLISVQHRWERVVSKAAERTRALDHGYKEAKEFHDAWMELDRWLTEADQSLDEQPPAGNDPEKIRRLLARHREFQRALGAKQPAYDACLRQGRLLRERCPKPDQPVLQRMSDELKAKWNALCNKSVDRQRKLEEALLFSGQFKDAVQALIDWLDRALTSLQADQLLHGDLDTVNNLVEQHRSFQTELKSRSANLESVQRTASELLKTASADDAASIRTQMSALESKWESVSKLSDSKQRKLEEALRQAEQLHKAVHMLLEWLSDAEMKLRFAGPLPEDEATTRQQMEEHQQFMREMEQQEHNKESTIALAQEILSRCHPDAVTVIRHWVTIIQSRWEEVSLWARQREQKLAEHLRSLRDVLELLEELLRWLLAAEASLMTLEAQPLPNEVPATERLLEDHRRFMDDMSQRQADVDRISKAFASKRQPPAGSAAAGTKDRPSQQRHDRRTPHAASQSTPRTSTPTRGHAAAEPEIRHPRARELLDKWQHVWLLAMERQRRLLEHLKYLQELESIKNFDFDEWRRRFLGWMNNKKSRVMDLFRKIDKDNDGKVTKEDFIDGILKSKFPTSRLEMERVADIFDRNGDGYIDHKEYIDPLRPDRDCLVHGAKQNKPLTEAEKIQDEVQRQVAKCTCVHRFKVFQVGEGKYRFGESQKLRLVRILRSTVMVRVGGGWVALDEFLVKNDPCRAKGRTNLELREQFILAEGVSQSMTPFKPKAFSRAGPITKVREKTERSVPLSQQQQQRIVGDDELSDGSGQLRVTRLAATPRSRPSSRPSSR</sequence>
<dbReference type="PROSITE" id="PS50021">
    <property type="entry name" value="CH"/>
    <property type="match status" value="2"/>
</dbReference>
<dbReference type="CDD" id="cd00176">
    <property type="entry name" value="SPEC"/>
    <property type="match status" value="15"/>
</dbReference>
<feature type="region of interest" description="Disordered" evidence="12">
    <location>
        <begin position="4784"/>
        <end position="4834"/>
    </location>
</feature>
<dbReference type="PROSITE" id="PS00020">
    <property type="entry name" value="ACTININ_2"/>
    <property type="match status" value="1"/>
</dbReference>
<dbReference type="SUPFAM" id="SSF47576">
    <property type="entry name" value="Calponin-homology domain, CH-domain"/>
    <property type="match status" value="1"/>
</dbReference>
<feature type="coiled-coil region" evidence="11">
    <location>
        <begin position="2537"/>
        <end position="2655"/>
    </location>
</feature>
<accession>A0A1E1XFA6</accession>
<dbReference type="FunFam" id="3.30.920.20:FF:000001">
    <property type="entry name" value="Microtubule-actin cross-linking factor 1"/>
    <property type="match status" value="1"/>
</dbReference>
<dbReference type="Gene3D" id="1.10.238.10">
    <property type="entry name" value="EF-hand"/>
    <property type="match status" value="1"/>
</dbReference>
<dbReference type="PROSITE" id="PS00019">
    <property type="entry name" value="ACTININ_1"/>
    <property type="match status" value="1"/>
</dbReference>
<dbReference type="SMART" id="SM00150">
    <property type="entry name" value="SPEC"/>
    <property type="match status" value="37"/>
</dbReference>
<evidence type="ECO:0000259" key="15">
    <source>
        <dbReference type="PROSITE" id="PS50222"/>
    </source>
</evidence>
<dbReference type="FunFam" id="1.20.58.60:FF:000030">
    <property type="entry name" value="Short stop, isoform K"/>
    <property type="match status" value="1"/>
</dbReference>
<feature type="region of interest" description="Disordered" evidence="12">
    <location>
        <begin position="4478"/>
        <end position="4533"/>
    </location>
</feature>
<dbReference type="Pfam" id="PF17902">
    <property type="entry name" value="SH3_10"/>
    <property type="match status" value="1"/>
</dbReference>
<dbReference type="GO" id="GO:0005886">
    <property type="term" value="C:plasma membrane"/>
    <property type="evidence" value="ECO:0007669"/>
    <property type="project" value="UniProtKB-SubCell"/>
</dbReference>
<dbReference type="PROSITE" id="PS50222">
    <property type="entry name" value="EF_HAND_2"/>
    <property type="match status" value="2"/>
</dbReference>
<evidence type="ECO:0000256" key="12">
    <source>
        <dbReference type="SAM" id="MobiDB-lite"/>
    </source>
</evidence>
<keyword evidence="4" id="KW-0597">Phosphoprotein</keyword>
<dbReference type="PROSITE" id="PS51460">
    <property type="entry name" value="GAR"/>
    <property type="match status" value="1"/>
</dbReference>
<dbReference type="Gene3D" id="1.10.418.10">
    <property type="entry name" value="Calponin-like domain"/>
    <property type="match status" value="2"/>
</dbReference>
<dbReference type="GO" id="GO:0005198">
    <property type="term" value="F:structural molecule activity"/>
    <property type="evidence" value="ECO:0007669"/>
    <property type="project" value="TreeGrafter"/>
</dbReference>
<feature type="compositionally biased region" description="Low complexity" evidence="12">
    <location>
        <begin position="4513"/>
        <end position="4522"/>
    </location>
</feature>
<feature type="coiled-coil region" evidence="11">
    <location>
        <begin position="3122"/>
        <end position="3164"/>
    </location>
</feature>
<feature type="domain" description="GAR" evidence="16">
    <location>
        <begin position="4671"/>
        <end position="4743"/>
    </location>
</feature>
<evidence type="ECO:0000256" key="4">
    <source>
        <dbReference type="ARBA" id="ARBA00022553"/>
    </source>
</evidence>
<feature type="coiled-coil region" evidence="11">
    <location>
        <begin position="365"/>
        <end position="439"/>
    </location>
</feature>
<dbReference type="PROSITE" id="PS00018">
    <property type="entry name" value="EF_HAND_1"/>
    <property type="match status" value="2"/>
</dbReference>
<evidence type="ECO:0000259" key="13">
    <source>
        <dbReference type="PROSITE" id="PS50002"/>
    </source>
</evidence>
<feature type="domain" description="Calponin-homology (CH)" evidence="14">
    <location>
        <begin position="139"/>
        <end position="244"/>
    </location>
</feature>
<dbReference type="InterPro" id="IPR001452">
    <property type="entry name" value="SH3_domain"/>
</dbReference>
<feature type="coiled-coil region" evidence="11">
    <location>
        <begin position="931"/>
        <end position="958"/>
    </location>
</feature>
<dbReference type="GO" id="GO:0008017">
    <property type="term" value="F:microtubule binding"/>
    <property type="evidence" value="ECO:0007669"/>
    <property type="project" value="InterPro"/>
</dbReference>
<dbReference type="InterPro" id="IPR036534">
    <property type="entry name" value="GAR_dom_sf"/>
</dbReference>
<dbReference type="FunFam" id="1.10.418.10:FF:000022">
    <property type="entry name" value="Short stop, isoform K"/>
    <property type="match status" value="1"/>
</dbReference>
<dbReference type="InterPro" id="IPR011992">
    <property type="entry name" value="EF-hand-dom_pair"/>
</dbReference>
<evidence type="ECO:0000256" key="8">
    <source>
        <dbReference type="ARBA" id="ARBA00023203"/>
    </source>
</evidence>
<dbReference type="GO" id="GO:0045104">
    <property type="term" value="P:intermediate filament cytoskeleton organization"/>
    <property type="evidence" value="ECO:0007669"/>
    <property type="project" value="InterPro"/>
</dbReference>
<dbReference type="GO" id="GO:0005874">
    <property type="term" value="C:microtubule"/>
    <property type="evidence" value="ECO:0007669"/>
    <property type="project" value="UniProtKB-KW"/>
</dbReference>
<name>A0A1E1XFA6_9ACAR</name>
<evidence type="ECO:0000256" key="6">
    <source>
        <dbReference type="ARBA" id="ARBA00022737"/>
    </source>
</evidence>
<dbReference type="FunFam" id="1.20.58.60:FF:000040">
    <property type="entry name" value="Short stop, isoform N"/>
    <property type="match status" value="1"/>
</dbReference>
<feature type="coiled-coil region" evidence="11">
    <location>
        <begin position="571"/>
        <end position="598"/>
    </location>
</feature>
<feature type="coiled-coil region" evidence="11">
    <location>
        <begin position="3843"/>
        <end position="3877"/>
    </location>
</feature>
<protein>
    <submittedName>
        <fullName evidence="17">Putative ca2+-binding actin-bundling protein</fullName>
    </submittedName>
</protein>
<feature type="domain" description="Calponin-homology (CH)" evidence="14">
    <location>
        <begin position="23"/>
        <end position="126"/>
    </location>
</feature>
<feature type="compositionally biased region" description="Low complexity" evidence="12">
    <location>
        <begin position="4823"/>
        <end position="4834"/>
    </location>
</feature>
<evidence type="ECO:0000256" key="11">
    <source>
        <dbReference type="SAM" id="Coils"/>
    </source>
</evidence>
<dbReference type="SUPFAM" id="SSF46966">
    <property type="entry name" value="Spectrin repeat"/>
    <property type="match status" value="31"/>
</dbReference>
<evidence type="ECO:0000256" key="5">
    <source>
        <dbReference type="ARBA" id="ARBA00022701"/>
    </source>
</evidence>
<dbReference type="PROSITE" id="PS50002">
    <property type="entry name" value="SH3"/>
    <property type="match status" value="1"/>
</dbReference>
<dbReference type="SMART" id="SM00033">
    <property type="entry name" value="CH"/>
    <property type="match status" value="2"/>
</dbReference>
<dbReference type="InterPro" id="IPR001589">
    <property type="entry name" value="Actinin_actin-bd_CS"/>
</dbReference>
<feature type="non-terminal residue" evidence="17">
    <location>
        <position position="4834"/>
    </location>
</feature>
<dbReference type="CDD" id="cd21189">
    <property type="entry name" value="CH_PLEC-like_rpt2"/>
    <property type="match status" value="1"/>
</dbReference>
<dbReference type="SUPFAM" id="SSF47473">
    <property type="entry name" value="EF-hand"/>
    <property type="match status" value="1"/>
</dbReference>
<dbReference type="Pfam" id="PF21019">
    <property type="entry name" value="Spectrin_3"/>
    <property type="match status" value="1"/>
</dbReference>
<dbReference type="InterPro" id="IPR049538">
    <property type="entry name" value="PCN-like_spectrin-like_rpt"/>
</dbReference>
<evidence type="ECO:0000256" key="9">
    <source>
        <dbReference type="ARBA" id="ARBA00023212"/>
    </source>
</evidence>
<proteinExistence type="evidence at transcript level"/>
<dbReference type="Pfam" id="PF21020">
    <property type="entry name" value="Spectrin_4"/>
    <property type="match status" value="1"/>
</dbReference>
<dbReference type="GO" id="GO:0005737">
    <property type="term" value="C:cytoplasm"/>
    <property type="evidence" value="ECO:0007669"/>
    <property type="project" value="TreeGrafter"/>
</dbReference>
<dbReference type="InterPro" id="IPR002048">
    <property type="entry name" value="EF_hand_dom"/>
</dbReference>
<keyword evidence="2 10" id="KW-0728">SH3 domain</keyword>
<organism evidence="17">
    <name type="scientific">Amblyomma aureolatum</name>
    <dbReference type="NCBI Taxonomy" id="187763"/>
    <lineage>
        <taxon>Eukaryota</taxon>
        <taxon>Metazoa</taxon>
        <taxon>Ecdysozoa</taxon>
        <taxon>Arthropoda</taxon>
        <taxon>Chelicerata</taxon>
        <taxon>Arachnida</taxon>
        <taxon>Acari</taxon>
        <taxon>Parasitiformes</taxon>
        <taxon>Ixodida</taxon>
        <taxon>Ixodoidea</taxon>
        <taxon>Ixodidae</taxon>
        <taxon>Amblyomminae</taxon>
        <taxon>Amblyomma</taxon>
    </lineage>
</organism>
<dbReference type="InterPro" id="IPR002017">
    <property type="entry name" value="Spectrin_repeat"/>
</dbReference>
<dbReference type="Gene3D" id="1.20.58.60">
    <property type="match status" value="30"/>
</dbReference>
<dbReference type="SUPFAM" id="SSF143575">
    <property type="entry name" value="GAS2 domain-like"/>
    <property type="match status" value="1"/>
</dbReference>
<dbReference type="InterPro" id="IPR036872">
    <property type="entry name" value="CH_dom_sf"/>
</dbReference>
<dbReference type="FunFam" id="1.20.58.60:FF:000042">
    <property type="entry name" value="Short stop, isoform N"/>
    <property type="match status" value="1"/>
</dbReference>